<dbReference type="Proteomes" id="UP001058569">
    <property type="component" value="Chromosome"/>
</dbReference>
<comment type="catalytic activity">
    <reaction evidence="1">
        <text>Endonucleolytic cleavage of DNA to give specific double-stranded fragments with terminal 5'-phosphates.</text>
        <dbReference type="EC" id="3.1.21.4"/>
    </reaction>
</comment>
<sequence>MIRDFEQWFKTLTPTIVGYDYYVDFAKINNDLLKYKRELEKFCSIGQCEDISLEFKRLYDNDKNVLKILPSLLAIRNSYLQIYEDQKIKELDFERMTNKFIDYAEFFEKSGLKKWLNNKSNDYVLGYFDGVQVGINSNARKNRTGSAMELLVEKFIKEAGFIEGKTYFKQVKFNKIDELTSLHIANAFAINFNKKFDFIILKENKVYAIEVNFYMSGGSKLNEIIRSYEKLYFSTKDIENFEFVWITDGINGWKTCKNNLRQIFEQNLKIFNINDLNNDVLRSLK</sequence>
<dbReference type="RefSeq" id="WP_126118163.1">
    <property type="nucleotide sequence ID" value="NZ_CP101806.1"/>
</dbReference>
<dbReference type="Proteomes" id="UP000280036">
    <property type="component" value="Unassembled WGS sequence"/>
</dbReference>
<evidence type="ECO:0000256" key="1">
    <source>
        <dbReference type="PIRNR" id="PIRNR016080"/>
    </source>
</evidence>
<dbReference type="GO" id="GO:0009036">
    <property type="term" value="F:type II site-specific deoxyribonuclease activity"/>
    <property type="evidence" value="ECO:0007669"/>
    <property type="project" value="UniProtKB-UniRule"/>
</dbReference>
<dbReference type="InterPro" id="IPR007637">
    <property type="entry name" value="Restrct_endonuc_II_DpnII-like"/>
</dbReference>
<comment type="function">
    <text evidence="1">A P subtype restriction enzyme that recognizes the double-stranded unmethylated sequence 5'-GATC-3'.</text>
</comment>
<reference evidence="3" key="2">
    <citation type="submission" date="2022-07" db="EMBL/GenBank/DDBJ databases">
        <title>Complete genome of Mycoplasma caviae type strain G122.</title>
        <authorList>
            <person name="Spergser J."/>
        </authorList>
    </citation>
    <scope>NUCLEOTIDE SEQUENCE</scope>
    <source>
        <strain evidence="3">G122</strain>
    </source>
</reference>
<dbReference type="GO" id="GO:0003677">
    <property type="term" value="F:DNA binding"/>
    <property type="evidence" value="ECO:0007669"/>
    <property type="project" value="UniProtKB-UniRule"/>
</dbReference>
<proteinExistence type="inferred from homology"/>
<dbReference type="AlphaFoldDB" id="A0A3P8KBF1"/>
<reference evidence="4 5" key="1">
    <citation type="submission" date="2018-12" db="EMBL/GenBank/DDBJ databases">
        <authorList>
            <consortium name="Pathogen Informatics"/>
        </authorList>
    </citation>
    <scope>NUCLEOTIDE SEQUENCE [LARGE SCALE GENOMIC DNA]</scope>
    <source>
        <strain evidence="4 5">NCTC10126</strain>
    </source>
</reference>
<keyword evidence="1 4" id="KW-0378">Hydrolase</keyword>
<dbReference type="EMBL" id="CP101806">
    <property type="protein sequence ID" value="UUD35307.1"/>
    <property type="molecule type" value="Genomic_DNA"/>
</dbReference>
<keyword evidence="1" id="KW-0680">Restriction system</keyword>
<organism evidence="4 5">
    <name type="scientific">Mycoplasmopsis caviae</name>
    <dbReference type="NCBI Taxonomy" id="55603"/>
    <lineage>
        <taxon>Bacteria</taxon>
        <taxon>Bacillati</taxon>
        <taxon>Mycoplasmatota</taxon>
        <taxon>Mycoplasmoidales</taxon>
        <taxon>Metamycoplasmataceae</taxon>
        <taxon>Mycoplasmopsis</taxon>
    </lineage>
</organism>
<dbReference type="REBASE" id="406521">
    <property type="entry name" value="Mca10126IP"/>
</dbReference>
<dbReference type="InterPro" id="IPR021191">
    <property type="entry name" value="Restrct_endonuc_II_DpnII"/>
</dbReference>
<dbReference type="PIRSF" id="PIRSF016080">
    <property type="entry name" value="Restrict_endonuc_II_DpmII"/>
    <property type="match status" value="1"/>
</dbReference>
<dbReference type="GO" id="GO:0009307">
    <property type="term" value="P:DNA restriction-modification system"/>
    <property type="evidence" value="ECO:0007669"/>
    <property type="project" value="UniProtKB-UniRule"/>
</dbReference>
<comment type="similarity">
    <text evidence="1">Belongs to the DpnII type II restriction endonuclease family.</text>
</comment>
<dbReference type="EMBL" id="UZVY01000001">
    <property type="protein sequence ID" value="VDR41914.1"/>
    <property type="molecule type" value="Genomic_DNA"/>
</dbReference>
<evidence type="ECO:0000313" key="3">
    <source>
        <dbReference type="EMBL" id="UUD35307.1"/>
    </source>
</evidence>
<keyword evidence="1 3" id="KW-0255">Endonuclease</keyword>
<name>A0A3P8KBF1_9BACT</name>
<protein>
    <recommendedName>
        <fullName evidence="1">Type-2 restriction enzyme</fullName>
        <ecNumber evidence="1">3.1.21.4</ecNumber>
    </recommendedName>
</protein>
<evidence type="ECO:0000313" key="5">
    <source>
        <dbReference type="Proteomes" id="UP000280036"/>
    </source>
</evidence>
<dbReference type="Pfam" id="PF04556">
    <property type="entry name" value="DpnII"/>
    <property type="match status" value="1"/>
</dbReference>
<evidence type="ECO:0000313" key="4">
    <source>
        <dbReference type="EMBL" id="VDR41914.1"/>
    </source>
</evidence>
<dbReference type="EC" id="3.1.21.4" evidence="1"/>
<keyword evidence="1" id="KW-0540">Nuclease</keyword>
<dbReference type="OrthoDB" id="9771872at2"/>
<evidence type="ECO:0000313" key="6">
    <source>
        <dbReference type="Proteomes" id="UP001058569"/>
    </source>
</evidence>
<accession>A0A3P8KBF1</accession>
<keyword evidence="6" id="KW-1185">Reference proteome</keyword>
<feature type="domain" description="Restriction endonuclease type II DpnII-like" evidence="2">
    <location>
        <begin position="4"/>
        <end position="282"/>
    </location>
</feature>
<gene>
    <name evidence="4" type="primary">dpnB</name>
    <name evidence="4" type="ORF">NCTC10126_00403</name>
    <name evidence="3" type="ORF">NPA07_00300</name>
</gene>
<evidence type="ECO:0000259" key="2">
    <source>
        <dbReference type="Pfam" id="PF04556"/>
    </source>
</evidence>